<dbReference type="PANTHER" id="PTHR31394:SF1">
    <property type="entry name" value="TRANSMEMBRANE PROTEIN 199"/>
    <property type="match status" value="1"/>
</dbReference>
<evidence type="ECO:0000256" key="1">
    <source>
        <dbReference type="ARBA" id="ARBA00004477"/>
    </source>
</evidence>
<feature type="compositionally biased region" description="Acidic residues" evidence="6">
    <location>
        <begin position="269"/>
        <end position="279"/>
    </location>
</feature>
<dbReference type="EMBL" id="KZ824868">
    <property type="protein sequence ID" value="RAH76443.1"/>
    <property type="molecule type" value="Genomic_DNA"/>
</dbReference>
<evidence type="ECO:0000256" key="4">
    <source>
        <dbReference type="ARBA" id="ARBA00022989"/>
    </source>
</evidence>
<evidence type="ECO:0000256" key="2">
    <source>
        <dbReference type="ARBA" id="ARBA00022692"/>
    </source>
</evidence>
<keyword evidence="4 7" id="KW-1133">Transmembrane helix</keyword>
<name>A0A8T8WL54_ASPJA</name>
<feature type="region of interest" description="Disordered" evidence="6">
    <location>
        <begin position="55"/>
        <end position="76"/>
    </location>
</feature>
<organism evidence="8 9">
    <name type="scientific">Aspergillus japonicus CBS 114.51</name>
    <dbReference type="NCBI Taxonomy" id="1448312"/>
    <lineage>
        <taxon>Eukaryota</taxon>
        <taxon>Fungi</taxon>
        <taxon>Dikarya</taxon>
        <taxon>Ascomycota</taxon>
        <taxon>Pezizomycotina</taxon>
        <taxon>Eurotiomycetes</taxon>
        <taxon>Eurotiomycetidae</taxon>
        <taxon>Eurotiales</taxon>
        <taxon>Aspergillaceae</taxon>
        <taxon>Aspergillus</taxon>
        <taxon>Aspergillus subgen. Circumdati</taxon>
    </lineage>
</organism>
<dbReference type="PANTHER" id="PTHR31394">
    <property type="entry name" value="TRANSMEMBRANE PROTEIN 199"/>
    <property type="match status" value="1"/>
</dbReference>
<keyword evidence="3" id="KW-0256">Endoplasmic reticulum</keyword>
<dbReference type="Proteomes" id="UP000249497">
    <property type="component" value="Unassembled WGS sequence"/>
</dbReference>
<evidence type="ECO:0000256" key="7">
    <source>
        <dbReference type="SAM" id="Phobius"/>
    </source>
</evidence>
<reference evidence="8 9" key="1">
    <citation type="submission" date="2018-02" db="EMBL/GenBank/DDBJ databases">
        <title>The genomes of Aspergillus section Nigri reveals drivers in fungal speciation.</title>
        <authorList>
            <consortium name="DOE Joint Genome Institute"/>
            <person name="Vesth T.C."/>
            <person name="Nybo J."/>
            <person name="Theobald S."/>
            <person name="Brandl J."/>
            <person name="Frisvad J.C."/>
            <person name="Nielsen K.F."/>
            <person name="Lyhne E.K."/>
            <person name="Kogle M.E."/>
            <person name="Kuo A."/>
            <person name="Riley R."/>
            <person name="Clum A."/>
            <person name="Nolan M."/>
            <person name="Lipzen A."/>
            <person name="Salamov A."/>
            <person name="Henrissat B."/>
            <person name="Wiebenga A."/>
            <person name="De vries R.P."/>
            <person name="Grigoriev I.V."/>
            <person name="Mortensen U.H."/>
            <person name="Andersen M.R."/>
            <person name="Baker S.E."/>
        </authorList>
    </citation>
    <scope>NUCLEOTIDE SEQUENCE [LARGE SCALE GENOMIC DNA]</scope>
    <source>
        <strain evidence="8 9">CBS 114.51</strain>
    </source>
</reference>
<evidence type="ECO:0000256" key="3">
    <source>
        <dbReference type="ARBA" id="ARBA00022824"/>
    </source>
</evidence>
<evidence type="ECO:0008006" key="10">
    <source>
        <dbReference type="Google" id="ProtNLM"/>
    </source>
</evidence>
<proteinExistence type="predicted"/>
<dbReference type="Pfam" id="PF11712">
    <property type="entry name" value="Vma12"/>
    <property type="match status" value="1"/>
</dbReference>
<feature type="region of interest" description="Disordered" evidence="6">
    <location>
        <begin position="301"/>
        <end position="322"/>
    </location>
</feature>
<dbReference type="GO" id="GO:0005789">
    <property type="term" value="C:endoplasmic reticulum membrane"/>
    <property type="evidence" value="ECO:0007669"/>
    <property type="project" value="UniProtKB-SubCell"/>
</dbReference>
<comment type="subcellular location">
    <subcellularLocation>
        <location evidence="1">Endoplasmic reticulum membrane</location>
        <topology evidence="1">Multi-pass membrane protein</topology>
    </subcellularLocation>
</comment>
<dbReference type="GeneID" id="37180566"/>
<feature type="transmembrane region" description="Helical" evidence="7">
    <location>
        <begin position="208"/>
        <end position="229"/>
    </location>
</feature>
<accession>A0A8T8WL54</accession>
<dbReference type="GO" id="GO:0070072">
    <property type="term" value="P:vacuolar proton-transporting V-type ATPase complex assembly"/>
    <property type="evidence" value="ECO:0007669"/>
    <property type="project" value="InterPro"/>
</dbReference>
<feature type="compositionally biased region" description="Basic and acidic residues" evidence="6">
    <location>
        <begin position="305"/>
        <end position="322"/>
    </location>
</feature>
<keyword evidence="9" id="KW-1185">Reference proteome</keyword>
<feature type="region of interest" description="Disordered" evidence="6">
    <location>
        <begin position="257"/>
        <end position="289"/>
    </location>
</feature>
<keyword evidence="2 7" id="KW-0812">Transmembrane</keyword>
<dbReference type="AlphaFoldDB" id="A0A8T8WL54"/>
<dbReference type="InterPro" id="IPR021013">
    <property type="entry name" value="ATPase_Vma12"/>
</dbReference>
<evidence type="ECO:0000256" key="6">
    <source>
        <dbReference type="SAM" id="MobiDB-lite"/>
    </source>
</evidence>
<gene>
    <name evidence="8" type="ORF">BO86DRAFT_451626</name>
</gene>
<sequence>MVNLTTTETILAAYEALPASARPTLALPSALHLGDPISHAQVIELARYFRANPSLASQQDASNTPPNPEPDPRRTRSLNTLLRGTKVYVPPPPPKPEPTKEYLAHKSRLLAAAEADAYNRMTNPTSHALQSSASPAFKSNPIFTSSTPLLAALHDHHSSGPEIGDKETITPSLVLNIFLSVLITGFSVFWALQVWVPAGGAGSAGAKVLGAMGAALGVGAAEVGIYAIYLRKMRVARGRERRVREVKVVVGREVVGGGGGKDGGKGGDDDGDGDGDGEDVAAGTGVKEEIWGRGVNGGVRRRVRERWEEKEKEKDMDMDASM</sequence>
<evidence type="ECO:0000256" key="5">
    <source>
        <dbReference type="ARBA" id="ARBA00023136"/>
    </source>
</evidence>
<dbReference type="OrthoDB" id="19981at2759"/>
<feature type="compositionally biased region" description="Polar residues" evidence="6">
    <location>
        <begin position="55"/>
        <end position="64"/>
    </location>
</feature>
<evidence type="ECO:0000313" key="9">
    <source>
        <dbReference type="Proteomes" id="UP000249497"/>
    </source>
</evidence>
<dbReference type="RefSeq" id="XP_025522337.1">
    <property type="nucleotide sequence ID" value="XM_025676873.1"/>
</dbReference>
<evidence type="ECO:0000313" key="8">
    <source>
        <dbReference type="EMBL" id="RAH76443.1"/>
    </source>
</evidence>
<feature type="transmembrane region" description="Helical" evidence="7">
    <location>
        <begin position="173"/>
        <end position="196"/>
    </location>
</feature>
<keyword evidence="5 7" id="KW-0472">Membrane</keyword>
<protein>
    <recommendedName>
        <fullName evidence="10">Endoplasmic reticulum-based factor for assembly of V-ATPase</fullName>
    </recommendedName>
</protein>